<evidence type="ECO:0000313" key="2">
    <source>
        <dbReference type="Proteomes" id="UP000499080"/>
    </source>
</evidence>
<name>A0A4Y2SEZ4_ARAVE</name>
<gene>
    <name evidence="1" type="ORF">AVEN_217248_1</name>
</gene>
<dbReference type="AlphaFoldDB" id="A0A4Y2SEZ4"/>
<accession>A0A4Y2SEZ4</accession>
<dbReference type="EMBL" id="BGPR01021477">
    <property type="protein sequence ID" value="GBN86822.1"/>
    <property type="molecule type" value="Genomic_DNA"/>
</dbReference>
<keyword evidence="2" id="KW-1185">Reference proteome</keyword>
<sequence>MSSTKAQAAQITAEKEEIPVHLMVLENFHHFLIPQSSAHCITRKQHRNHFDNHLSELQFLNELNKSAGSSDYSRERRDTCSFNGVQWFLKTSSFPHSTSPQDHCITRKQESISINT</sequence>
<reference evidence="1 2" key="1">
    <citation type="journal article" date="2019" name="Sci. Rep.">
        <title>Orb-weaving spider Araneus ventricosus genome elucidates the spidroin gene catalogue.</title>
        <authorList>
            <person name="Kono N."/>
            <person name="Nakamura H."/>
            <person name="Ohtoshi R."/>
            <person name="Moran D.A.P."/>
            <person name="Shinohara A."/>
            <person name="Yoshida Y."/>
            <person name="Fujiwara M."/>
            <person name="Mori M."/>
            <person name="Tomita M."/>
            <person name="Arakawa K."/>
        </authorList>
    </citation>
    <scope>NUCLEOTIDE SEQUENCE [LARGE SCALE GENOMIC DNA]</scope>
</reference>
<organism evidence="1 2">
    <name type="scientific">Araneus ventricosus</name>
    <name type="common">Orbweaver spider</name>
    <name type="synonym">Epeira ventricosa</name>
    <dbReference type="NCBI Taxonomy" id="182803"/>
    <lineage>
        <taxon>Eukaryota</taxon>
        <taxon>Metazoa</taxon>
        <taxon>Ecdysozoa</taxon>
        <taxon>Arthropoda</taxon>
        <taxon>Chelicerata</taxon>
        <taxon>Arachnida</taxon>
        <taxon>Araneae</taxon>
        <taxon>Araneomorphae</taxon>
        <taxon>Entelegynae</taxon>
        <taxon>Araneoidea</taxon>
        <taxon>Araneidae</taxon>
        <taxon>Araneus</taxon>
    </lineage>
</organism>
<dbReference type="Proteomes" id="UP000499080">
    <property type="component" value="Unassembled WGS sequence"/>
</dbReference>
<evidence type="ECO:0000313" key="1">
    <source>
        <dbReference type="EMBL" id="GBN86822.1"/>
    </source>
</evidence>
<protein>
    <submittedName>
        <fullName evidence="1">Uncharacterized protein</fullName>
    </submittedName>
</protein>
<proteinExistence type="predicted"/>
<comment type="caution">
    <text evidence="1">The sequence shown here is derived from an EMBL/GenBank/DDBJ whole genome shotgun (WGS) entry which is preliminary data.</text>
</comment>